<name>A0A024SKE6_HYPJR</name>
<dbReference type="Gene3D" id="3.20.20.150">
    <property type="entry name" value="Divalent-metal-dependent TIM barrel enzymes"/>
    <property type="match status" value="1"/>
</dbReference>
<gene>
    <name evidence="2" type="ORF">M419DRAFT_72985</name>
</gene>
<accession>A0A024SKE6</accession>
<dbReference type="InterPro" id="IPR013022">
    <property type="entry name" value="Xyl_isomerase-like_TIM-brl"/>
</dbReference>
<dbReference type="InterPro" id="IPR050312">
    <property type="entry name" value="IolE/XylAMocC-like"/>
</dbReference>
<dbReference type="KEGG" id="trr:M419DRAFT_72985"/>
<protein>
    <submittedName>
        <fullName evidence="2">Xylose isomerase-like protein</fullName>
    </submittedName>
</protein>
<dbReference type="EMBL" id="KI911141">
    <property type="protein sequence ID" value="ETS04887.1"/>
    <property type="molecule type" value="Genomic_DNA"/>
</dbReference>
<dbReference type="Pfam" id="PF01261">
    <property type="entry name" value="AP_endonuc_2"/>
    <property type="match status" value="1"/>
</dbReference>
<proteinExistence type="predicted"/>
<feature type="domain" description="Xylose isomerase-like TIM barrel" evidence="1">
    <location>
        <begin position="32"/>
        <end position="331"/>
    </location>
</feature>
<dbReference type="AlphaFoldDB" id="A0A024SKE6"/>
<dbReference type="InterPro" id="IPR036237">
    <property type="entry name" value="Xyl_isomerase-like_sf"/>
</dbReference>
<dbReference type="OrthoDB" id="5360893at2759"/>
<evidence type="ECO:0000313" key="2">
    <source>
        <dbReference type="EMBL" id="ETS04887.1"/>
    </source>
</evidence>
<evidence type="ECO:0000259" key="1">
    <source>
        <dbReference type="Pfam" id="PF01261"/>
    </source>
</evidence>
<organism evidence="2 3">
    <name type="scientific">Hypocrea jecorina (strain ATCC 56765 / BCRC 32924 / NRRL 11460 / Rut C-30)</name>
    <name type="common">Trichoderma reesei</name>
    <dbReference type="NCBI Taxonomy" id="1344414"/>
    <lineage>
        <taxon>Eukaryota</taxon>
        <taxon>Fungi</taxon>
        <taxon>Dikarya</taxon>
        <taxon>Ascomycota</taxon>
        <taxon>Pezizomycotina</taxon>
        <taxon>Sordariomycetes</taxon>
        <taxon>Hypocreomycetidae</taxon>
        <taxon>Hypocreales</taxon>
        <taxon>Hypocreaceae</taxon>
        <taxon>Trichoderma</taxon>
    </lineage>
</organism>
<dbReference type="HOGENOM" id="CLU_035063_0_2_1"/>
<sequence>MGIQHHGHNFPTCFASCSIPSYFNASLPEKLNAIRNAGFGGIEMSMPDILAYSEHLNGEMLNEDDFDGIASISTKIRDLVEDLGLRIVMLQPFSRFEGWSKSEHSEERVAAFRRARGWIRVMESLGTDMLQVGSSDADGISSSLDDLAADLSGLADMLAERGFRLAYENWCWATHAPLWKDVWQIIRRASRPNIGLCLDTFQTAGGEYGDPSTASGVIEEVGRDELDARWKHSMAEMASAVRGDEIFLLQISDAYKMTPPLCSDGDEPRCAWSHDYRPLPFDGGYLPIQDVLGAVLRTGFSGWLSIEVFDSKPKEGMSMEDFTKAAMESLKRLLDEV</sequence>
<evidence type="ECO:0000313" key="3">
    <source>
        <dbReference type="Proteomes" id="UP000024376"/>
    </source>
</evidence>
<dbReference type="PANTHER" id="PTHR12110:SF56">
    <property type="entry name" value="DEHYDRATASE, PUTATIVE (AFU_ORTHOLOGUE AFUA_6G08740)-RELATED"/>
    <property type="match status" value="1"/>
</dbReference>
<keyword evidence="2" id="KW-0413">Isomerase</keyword>
<reference evidence="3" key="1">
    <citation type="journal article" date="2013" name="Ind. Biotechnol.">
        <title>Comparative genomics analysis of Trichoderma reesei strains.</title>
        <authorList>
            <person name="Koike H."/>
            <person name="Aerts A."/>
            <person name="LaButti K."/>
            <person name="Grigoriev I.V."/>
            <person name="Baker S.E."/>
        </authorList>
    </citation>
    <scope>NUCLEOTIDE SEQUENCE [LARGE SCALE GENOMIC DNA]</scope>
    <source>
        <strain evidence="3">ATCC 56765 / BCRC 32924 / NRRL 11460 / Rut C-30</strain>
    </source>
</reference>
<dbReference type="PANTHER" id="PTHR12110">
    <property type="entry name" value="HYDROXYPYRUVATE ISOMERASE"/>
    <property type="match status" value="1"/>
</dbReference>
<dbReference type="GO" id="GO:0016853">
    <property type="term" value="F:isomerase activity"/>
    <property type="evidence" value="ECO:0007669"/>
    <property type="project" value="UniProtKB-KW"/>
</dbReference>
<dbReference type="SUPFAM" id="SSF51658">
    <property type="entry name" value="Xylose isomerase-like"/>
    <property type="match status" value="1"/>
</dbReference>
<dbReference type="Proteomes" id="UP000024376">
    <property type="component" value="Unassembled WGS sequence"/>
</dbReference>